<dbReference type="SUPFAM" id="SSF50249">
    <property type="entry name" value="Nucleic acid-binding proteins"/>
    <property type="match status" value="2"/>
</dbReference>
<dbReference type="GO" id="GO:0003676">
    <property type="term" value="F:nucleic acid binding"/>
    <property type="evidence" value="ECO:0007669"/>
    <property type="project" value="InterPro"/>
</dbReference>
<reference evidence="4" key="1">
    <citation type="submission" date="2023-08" db="EMBL/GenBank/DDBJ databases">
        <authorList>
            <person name="Chen Y."/>
            <person name="Shah S."/>
            <person name="Dougan E. K."/>
            <person name="Thang M."/>
            <person name="Chan C."/>
        </authorList>
    </citation>
    <scope>NUCLEOTIDE SEQUENCE</scope>
</reference>
<feature type="compositionally biased region" description="Basic residues" evidence="1">
    <location>
        <begin position="215"/>
        <end position="224"/>
    </location>
</feature>
<evidence type="ECO:0000256" key="1">
    <source>
        <dbReference type="SAM" id="MobiDB-lite"/>
    </source>
</evidence>
<evidence type="ECO:0000313" key="4">
    <source>
        <dbReference type="EMBL" id="CAJ1383768.1"/>
    </source>
</evidence>
<keyword evidence="5" id="KW-1185">Reference proteome</keyword>
<sequence length="224" mass="25100">MKLSRACKALVLLALGAGWSFSMEKRIPPEQLSAGDTVDGRIRKRHFFQGWWVDIGATTDALLEFEEAADGYPEGGMKTWCKMDSLSARVLAVDAEKNKIWITCRSGPLDRPPQFRQSPTEEDIKAFSDVPEAEWLDGEVCGLGPNGAWIRLRHSGRDCRTLLPRKHFPESLIQSAHLGMKVPVRVTDIDVEKRRLFISAPLARPSRATEQPSRPSRHRALAIS</sequence>
<evidence type="ECO:0000313" key="5">
    <source>
        <dbReference type="Proteomes" id="UP001178507"/>
    </source>
</evidence>
<proteinExistence type="predicted"/>
<organism evidence="4 5">
    <name type="scientific">Effrenium voratum</name>
    <dbReference type="NCBI Taxonomy" id="2562239"/>
    <lineage>
        <taxon>Eukaryota</taxon>
        <taxon>Sar</taxon>
        <taxon>Alveolata</taxon>
        <taxon>Dinophyceae</taxon>
        <taxon>Suessiales</taxon>
        <taxon>Symbiodiniaceae</taxon>
        <taxon>Effrenium</taxon>
    </lineage>
</organism>
<feature type="region of interest" description="Disordered" evidence="1">
    <location>
        <begin position="203"/>
        <end position="224"/>
    </location>
</feature>
<dbReference type="InterPro" id="IPR003029">
    <property type="entry name" value="S1_domain"/>
</dbReference>
<keyword evidence="2" id="KW-0732">Signal</keyword>
<protein>
    <recommendedName>
        <fullName evidence="3">S1 motif domain-containing protein</fullName>
    </recommendedName>
</protein>
<dbReference type="PROSITE" id="PS50126">
    <property type="entry name" value="S1"/>
    <property type="match status" value="2"/>
</dbReference>
<feature type="domain" description="S1 motif" evidence="3">
    <location>
        <begin position="133"/>
        <end position="201"/>
    </location>
</feature>
<dbReference type="AlphaFoldDB" id="A0AA36IBM2"/>
<comment type="caution">
    <text evidence="4">The sequence shown here is derived from an EMBL/GenBank/DDBJ whole genome shotgun (WGS) entry which is preliminary data.</text>
</comment>
<evidence type="ECO:0000259" key="3">
    <source>
        <dbReference type="PROSITE" id="PS50126"/>
    </source>
</evidence>
<dbReference type="Proteomes" id="UP001178507">
    <property type="component" value="Unassembled WGS sequence"/>
</dbReference>
<feature type="chain" id="PRO_5041327212" description="S1 motif domain-containing protein" evidence="2">
    <location>
        <begin position="23"/>
        <end position="224"/>
    </location>
</feature>
<feature type="signal peptide" evidence="2">
    <location>
        <begin position="1"/>
        <end position="22"/>
    </location>
</feature>
<name>A0AA36IBM2_9DINO</name>
<dbReference type="Gene3D" id="2.40.50.140">
    <property type="entry name" value="Nucleic acid-binding proteins"/>
    <property type="match status" value="2"/>
</dbReference>
<feature type="domain" description="S1 motif" evidence="3">
    <location>
        <begin position="35"/>
        <end position="105"/>
    </location>
</feature>
<gene>
    <name evidence="4" type="ORF">EVOR1521_LOCUS10793</name>
</gene>
<accession>A0AA36IBM2</accession>
<dbReference type="SMART" id="SM00316">
    <property type="entry name" value="S1"/>
    <property type="match status" value="2"/>
</dbReference>
<evidence type="ECO:0000256" key="2">
    <source>
        <dbReference type="SAM" id="SignalP"/>
    </source>
</evidence>
<dbReference type="InterPro" id="IPR012340">
    <property type="entry name" value="NA-bd_OB-fold"/>
</dbReference>
<dbReference type="EMBL" id="CAUJNA010001046">
    <property type="protein sequence ID" value="CAJ1383768.1"/>
    <property type="molecule type" value="Genomic_DNA"/>
</dbReference>